<evidence type="ECO:0000259" key="2">
    <source>
        <dbReference type="Pfam" id="PF12706"/>
    </source>
</evidence>
<proteinExistence type="predicted"/>
<feature type="compositionally biased region" description="Low complexity" evidence="1">
    <location>
        <begin position="48"/>
        <end position="59"/>
    </location>
</feature>
<evidence type="ECO:0000313" key="4">
    <source>
        <dbReference type="Proteomes" id="UP000562492"/>
    </source>
</evidence>
<evidence type="ECO:0000313" key="3">
    <source>
        <dbReference type="EMBL" id="MBB6576978.1"/>
    </source>
</evidence>
<dbReference type="Proteomes" id="UP000562492">
    <property type="component" value="Unassembled WGS sequence"/>
</dbReference>
<dbReference type="InterPro" id="IPR024884">
    <property type="entry name" value="NAPE-PLD"/>
</dbReference>
<dbReference type="EMBL" id="JACHKZ010000004">
    <property type="protein sequence ID" value="MBB6576978.1"/>
    <property type="molecule type" value="Genomic_DNA"/>
</dbReference>
<organism evidence="3 4">
    <name type="scientific">Comamonas odontotermitis</name>
    <dbReference type="NCBI Taxonomy" id="379895"/>
    <lineage>
        <taxon>Bacteria</taxon>
        <taxon>Pseudomonadati</taxon>
        <taxon>Pseudomonadota</taxon>
        <taxon>Betaproteobacteria</taxon>
        <taxon>Burkholderiales</taxon>
        <taxon>Comamonadaceae</taxon>
        <taxon>Comamonas</taxon>
    </lineage>
</organism>
<accession>A0ABR6RCU1</accession>
<feature type="region of interest" description="Disordered" evidence="1">
    <location>
        <begin position="38"/>
        <end position="71"/>
    </location>
</feature>
<dbReference type="InterPro" id="IPR001279">
    <property type="entry name" value="Metallo-B-lactamas"/>
</dbReference>
<evidence type="ECO:0000256" key="1">
    <source>
        <dbReference type="SAM" id="MobiDB-lite"/>
    </source>
</evidence>
<sequence length="381" mass="42284">MSTPSPSPSPATASPRSGFKRLRSGWLVATACSIAACASTPDEESQRRYQASQQYSAQDQRFRNGPNPDIKPHAGGLQIWSRFLFGDKTGTVPQDPIPVQPVSQAQLQALADDANHIIRLGHSSHLLKLQGRYWLIDPVFGERVSPFSFIGPKRFHPTPLPLQELPPIAGLVLSHDHYDHLDEPTIKFLLGKVERYFVPLAVGARLRAMGVEAERITELDWWQADAHAGVTLTATPSQHFSGRTLNDRNSTLWASWVLQAGGQRIFYTGDSGYFPGFKTIGEQLGPMDVALMENGAYDAYWPSVHMTPEETVQAFADVRGQVLYSVHNSTFALAMHSWRDPLDRLEALSEQRGIALATPEIGEVLTVGQPRSNALWWKNLR</sequence>
<dbReference type="Pfam" id="PF12706">
    <property type="entry name" value="Lactamase_B_2"/>
    <property type="match status" value="1"/>
</dbReference>
<dbReference type="PIRSF" id="PIRSF038896">
    <property type="entry name" value="NAPE-PLD"/>
    <property type="match status" value="1"/>
</dbReference>
<gene>
    <name evidence="3" type="ORF">HNP33_001028</name>
</gene>
<keyword evidence="4" id="KW-1185">Reference proteome</keyword>
<dbReference type="SUPFAM" id="SSF56281">
    <property type="entry name" value="Metallo-hydrolase/oxidoreductase"/>
    <property type="match status" value="1"/>
</dbReference>
<comment type="caution">
    <text evidence="3">The sequence shown here is derived from an EMBL/GenBank/DDBJ whole genome shotgun (WGS) entry which is preliminary data.</text>
</comment>
<dbReference type="PANTHER" id="PTHR15032">
    <property type="entry name" value="N-ACYL-PHOSPHATIDYLETHANOLAMINE-HYDROLYZING PHOSPHOLIPASE D"/>
    <property type="match status" value="1"/>
</dbReference>
<protein>
    <submittedName>
        <fullName evidence="3">L-ascorbate metabolism protein UlaG (Beta-lactamase superfamily)</fullName>
    </submittedName>
</protein>
<dbReference type="Gene3D" id="3.60.15.10">
    <property type="entry name" value="Ribonuclease Z/Hydroxyacylglutathione hydrolase-like"/>
    <property type="match status" value="1"/>
</dbReference>
<dbReference type="PANTHER" id="PTHR15032:SF4">
    <property type="entry name" value="N-ACYL-PHOSPHATIDYLETHANOLAMINE-HYDROLYZING PHOSPHOLIPASE D"/>
    <property type="match status" value="1"/>
</dbReference>
<name>A0ABR6RCU1_9BURK</name>
<feature type="domain" description="Metallo-beta-lactamase" evidence="2">
    <location>
        <begin position="134"/>
        <end position="327"/>
    </location>
</feature>
<reference evidence="3 4" key="1">
    <citation type="submission" date="2020-08" db="EMBL/GenBank/DDBJ databases">
        <title>Functional genomics of gut bacteria from endangered species of beetles.</title>
        <authorList>
            <person name="Carlos-Shanley C."/>
        </authorList>
    </citation>
    <scope>NUCLEOTIDE SEQUENCE [LARGE SCALE GENOMIC DNA]</scope>
    <source>
        <strain evidence="3 4">S00124</strain>
    </source>
</reference>
<dbReference type="InterPro" id="IPR036866">
    <property type="entry name" value="RibonucZ/Hydroxyglut_hydro"/>
</dbReference>
<dbReference type="RefSeq" id="WP_184705977.1">
    <property type="nucleotide sequence ID" value="NZ_JACHKZ010000004.1"/>
</dbReference>